<reference evidence="2 3" key="1">
    <citation type="submission" date="2015-08" db="EMBL/GenBank/DDBJ databases">
        <title>Next Generation Sequencing and Analysis of the Genome of Puccinia sorghi L Schw, the Causal Agent of Maize Common Rust.</title>
        <authorList>
            <person name="Rochi L."/>
            <person name="Burguener G."/>
            <person name="Darino M."/>
            <person name="Turjanski A."/>
            <person name="Kreff E."/>
            <person name="Dieguez M.J."/>
            <person name="Sacco F."/>
        </authorList>
    </citation>
    <scope>NUCLEOTIDE SEQUENCE [LARGE SCALE GENOMIC DNA]</scope>
    <source>
        <strain evidence="2 3">RO10H11247</strain>
    </source>
</reference>
<dbReference type="OrthoDB" id="3056461at2759"/>
<keyword evidence="3" id="KW-1185">Reference proteome</keyword>
<feature type="compositionally biased region" description="Acidic residues" evidence="1">
    <location>
        <begin position="180"/>
        <end position="189"/>
    </location>
</feature>
<name>A0A0L6UYJ2_9BASI</name>
<gene>
    <name evidence="2" type="ORF">VP01_3183g1</name>
</gene>
<evidence type="ECO:0000256" key="1">
    <source>
        <dbReference type="SAM" id="MobiDB-lite"/>
    </source>
</evidence>
<feature type="non-terminal residue" evidence="2">
    <location>
        <position position="1"/>
    </location>
</feature>
<accession>A0A0L6UYJ2</accession>
<evidence type="ECO:0000313" key="2">
    <source>
        <dbReference type="EMBL" id="KNZ53621.1"/>
    </source>
</evidence>
<dbReference type="VEuPathDB" id="FungiDB:VP01_3183g1"/>
<evidence type="ECO:0000313" key="3">
    <source>
        <dbReference type="Proteomes" id="UP000037035"/>
    </source>
</evidence>
<feature type="compositionally biased region" description="Acidic residues" evidence="1">
    <location>
        <begin position="143"/>
        <end position="165"/>
    </location>
</feature>
<feature type="compositionally biased region" description="Acidic residues" evidence="1">
    <location>
        <begin position="111"/>
        <end position="128"/>
    </location>
</feature>
<protein>
    <submittedName>
        <fullName evidence="2">Uncharacterized protein</fullName>
    </submittedName>
</protein>
<proteinExistence type="predicted"/>
<dbReference type="Proteomes" id="UP000037035">
    <property type="component" value="Unassembled WGS sequence"/>
</dbReference>
<dbReference type="EMBL" id="LAVV01008150">
    <property type="protein sequence ID" value="KNZ53621.1"/>
    <property type="molecule type" value="Genomic_DNA"/>
</dbReference>
<feature type="compositionally biased region" description="Polar residues" evidence="1">
    <location>
        <begin position="130"/>
        <end position="139"/>
    </location>
</feature>
<organism evidence="2 3">
    <name type="scientific">Puccinia sorghi</name>
    <dbReference type="NCBI Taxonomy" id="27349"/>
    <lineage>
        <taxon>Eukaryota</taxon>
        <taxon>Fungi</taxon>
        <taxon>Dikarya</taxon>
        <taxon>Basidiomycota</taxon>
        <taxon>Pucciniomycotina</taxon>
        <taxon>Pucciniomycetes</taxon>
        <taxon>Pucciniales</taxon>
        <taxon>Pucciniaceae</taxon>
        <taxon>Puccinia</taxon>
    </lineage>
</organism>
<dbReference type="AlphaFoldDB" id="A0A0L6UYJ2"/>
<feature type="region of interest" description="Disordered" evidence="1">
    <location>
        <begin position="96"/>
        <end position="212"/>
    </location>
</feature>
<comment type="caution">
    <text evidence="2">The sequence shown here is derived from an EMBL/GenBank/DDBJ whole genome shotgun (WGS) entry which is preliminary data.</text>
</comment>
<sequence>VWTPWETPGESQRGLQDHNMIKEDHLSTGKRQQQRCRVRVKNPMDTIFPKAPTGLPPNFYNAEWFNNKLPAQKQNLAKINTVAFIPNPIISLTSKSQADEKLSNEKISQNAEDESDDDESVDHEEVDSDYGQSIDLNNTDGSKEDDEDDEYEEEEDFEVEEGDDGGEAHEVSYINRLGGDDEEMEDGEINMENFGEGTFSGGLTAGKWDKWQ</sequence>